<dbReference type="GO" id="GO:0000938">
    <property type="term" value="C:GARP complex"/>
    <property type="evidence" value="ECO:0007669"/>
    <property type="project" value="InterPro"/>
</dbReference>
<dbReference type="PANTHER" id="PTHR12820">
    <property type="entry name" value="VACUOLAR SORTING PROTEIN 53"/>
    <property type="match status" value="1"/>
</dbReference>
<dbReference type="Pfam" id="PF04100">
    <property type="entry name" value="Vps53_N"/>
    <property type="match status" value="1"/>
</dbReference>
<evidence type="ECO:0000259" key="2">
    <source>
        <dbReference type="Pfam" id="PF04100"/>
    </source>
</evidence>
<feature type="region of interest" description="Disordered" evidence="1">
    <location>
        <begin position="376"/>
        <end position="402"/>
    </location>
</feature>
<sequence length="924" mass="102407">MEHKQQTSKPASDVFDSPEFNAIQLVNHLFPEESSLNELETFADALRTQIRNGDKEIFRAVRTQGGAHAQARQELEHGQNQILDLFQQVTKIQTKAEESENVVQDICRDIRKLDSAKRNLTNSITAMRRLAMLTSAITDLEACAGQHQSYRRAANLVEAVHQLMEHFLQYESVPKVRALAKRLSAAESELQSAVLDDFKLLLGTVDVKVSQESLERLGAGCLVVDALGPKVRDQLMDWVAEREMKIYQLFIASGGADTSKLDRFERRFQWFRNRLEERKAEWSIFPEQWRVPQVLCLMFCKITKAHLKRVLSDEEAQGQGDIGPLIKAVVATNKFEKDMAARFGGGTGDDDAASELAAAGTAGSVEARKRLEKVRDQRLQQQQERQEGVDLHRQGSLGSRIQREQESIRTKFEGSISEAFEGVLHLYVAEEERELVAYMEACLREDAEQQWKPNEEDLDTKILPSANKMFLKIRSSLMRCVKLISRGQALLQLSEAFKRVLHKYSQALLDRLPRTANGAAVSSVTYPCVGTDWHVRMPTAEEQVVCRILHTSDFCRETLEALGSAIAKDIKPAWSDKVDMSDTEDSFQAVASQCMNALVLGLNTRLDAALQDLMHTKWDCIESPGDHSPYVDQICKVLMDMAPLLGDALDQTALSFFCDKAGRVFMPRFHDAVGSVKRISDKGAMQLSIDCDAVLRALLEFPRLASAAKQQPGSEHDADLQALAGTPTDEDADDGESNPFAPYSVYVQREMGTLNNMMKVVQSKPENLVSTFMLLIPPALQNTVQFARVCELKGMSRAQQQQLLAEYKHKSPGVSDVSPGGAAAWGLNVAPTPRVPLPDVPAFKLKMDNITALASNFGRNMNTSNMAASKEQALLNNSLHPNSPARAAGISAAADAMANKTKDTFSKMGNVLGTGFAKLKSGIP</sequence>
<reference evidence="3" key="1">
    <citation type="submission" date="2021-01" db="EMBL/GenBank/DDBJ databases">
        <authorList>
            <person name="Corre E."/>
            <person name="Pelletier E."/>
            <person name="Niang G."/>
            <person name="Scheremetjew M."/>
            <person name="Finn R."/>
            <person name="Kale V."/>
            <person name="Holt S."/>
            <person name="Cochrane G."/>
            <person name="Meng A."/>
            <person name="Brown T."/>
            <person name="Cohen L."/>
        </authorList>
    </citation>
    <scope>NUCLEOTIDE SEQUENCE</scope>
    <source>
        <strain evidence="3">CCMP1320</strain>
    </source>
</reference>
<protein>
    <recommendedName>
        <fullName evidence="2">Vps53 N-terminal domain-containing protein</fullName>
    </recommendedName>
</protein>
<proteinExistence type="predicted"/>
<accession>A0A7S3QL25</accession>
<dbReference type="GO" id="GO:0042147">
    <property type="term" value="P:retrograde transport, endosome to Golgi"/>
    <property type="evidence" value="ECO:0007669"/>
    <property type="project" value="InterPro"/>
</dbReference>
<feature type="compositionally biased region" description="Basic and acidic residues" evidence="1">
    <location>
        <begin position="376"/>
        <end position="393"/>
    </location>
</feature>
<dbReference type="AlphaFoldDB" id="A0A7S3QL25"/>
<dbReference type="GO" id="GO:0005829">
    <property type="term" value="C:cytosol"/>
    <property type="evidence" value="ECO:0007669"/>
    <property type="project" value="GOC"/>
</dbReference>
<name>A0A7S3QL25_DUNTE</name>
<dbReference type="EMBL" id="HBIP01001107">
    <property type="protein sequence ID" value="CAE0485441.1"/>
    <property type="molecule type" value="Transcribed_RNA"/>
</dbReference>
<dbReference type="InterPro" id="IPR039766">
    <property type="entry name" value="Vps53"/>
</dbReference>
<feature type="domain" description="Vps53 N-terminal" evidence="2">
    <location>
        <begin position="19"/>
        <end position="445"/>
    </location>
</feature>
<dbReference type="PANTHER" id="PTHR12820:SF0">
    <property type="entry name" value="VACUOLAR PROTEIN SORTING-ASSOCIATED PROTEIN 53 HOMOLOG"/>
    <property type="match status" value="1"/>
</dbReference>
<evidence type="ECO:0000256" key="1">
    <source>
        <dbReference type="SAM" id="MobiDB-lite"/>
    </source>
</evidence>
<organism evidence="3">
    <name type="scientific">Dunaliella tertiolecta</name>
    <name type="common">Green alga</name>
    <dbReference type="NCBI Taxonomy" id="3047"/>
    <lineage>
        <taxon>Eukaryota</taxon>
        <taxon>Viridiplantae</taxon>
        <taxon>Chlorophyta</taxon>
        <taxon>core chlorophytes</taxon>
        <taxon>Chlorophyceae</taxon>
        <taxon>CS clade</taxon>
        <taxon>Chlamydomonadales</taxon>
        <taxon>Dunaliellaceae</taxon>
        <taxon>Dunaliella</taxon>
    </lineage>
</organism>
<evidence type="ECO:0000313" key="3">
    <source>
        <dbReference type="EMBL" id="CAE0485441.1"/>
    </source>
</evidence>
<gene>
    <name evidence="3" type="ORF">DTER00134_LOCUS480</name>
</gene>
<dbReference type="InterPro" id="IPR007234">
    <property type="entry name" value="Vps53_N"/>
</dbReference>